<dbReference type="Proteomes" id="UP001631993">
    <property type="component" value="Unassembled WGS sequence"/>
</dbReference>
<evidence type="ECO:0000313" key="3">
    <source>
        <dbReference type="Proteomes" id="UP001631993"/>
    </source>
</evidence>
<evidence type="ECO:0000256" key="1">
    <source>
        <dbReference type="SAM" id="SignalP"/>
    </source>
</evidence>
<evidence type="ECO:0000313" key="2">
    <source>
        <dbReference type="EMBL" id="MFM9647817.1"/>
    </source>
</evidence>
<keyword evidence="1" id="KW-0732">Signal</keyword>
<sequence length="212" mass="21857">MRMPRSLTRRPRPAALLAAGLATAFLGAAAALGPTADADAPAAAPSPRPIATVTVDTADLVAAYNGGWTAGVADLGDGTKPTYPDVITDGSTPGTVAWMDGWTDGQADALGDDNRDGVVDEDESGWDCQTMGNRLCGADVPPECKGAGEALRLCVTVASQPAYGWDIPEGGRADNPDGRARIRDLEEKPGTPEFAAALGALDAEYREHQPRG</sequence>
<evidence type="ECO:0008006" key="4">
    <source>
        <dbReference type="Google" id="ProtNLM"/>
    </source>
</evidence>
<feature type="chain" id="PRO_5045617392" description="Calcium-binding protein" evidence="1">
    <location>
        <begin position="31"/>
        <end position="212"/>
    </location>
</feature>
<accession>A0ABW9IIL3</accession>
<keyword evidence="3" id="KW-1185">Reference proteome</keyword>
<gene>
    <name evidence="2" type="ORF">ACKI1S_16915</name>
</gene>
<proteinExistence type="predicted"/>
<dbReference type="RefSeq" id="WP_409097668.1">
    <property type="nucleotide sequence ID" value="NZ_JBJVNE010000007.1"/>
</dbReference>
<organism evidence="2 3">
    <name type="scientific">Streptomyces galilaeus</name>
    <dbReference type="NCBI Taxonomy" id="33899"/>
    <lineage>
        <taxon>Bacteria</taxon>
        <taxon>Bacillati</taxon>
        <taxon>Actinomycetota</taxon>
        <taxon>Actinomycetes</taxon>
        <taxon>Kitasatosporales</taxon>
        <taxon>Streptomycetaceae</taxon>
        <taxon>Streptomyces</taxon>
    </lineage>
</organism>
<comment type="caution">
    <text evidence="2">The sequence shown here is derived from an EMBL/GenBank/DDBJ whole genome shotgun (WGS) entry which is preliminary data.</text>
</comment>
<feature type="signal peptide" evidence="1">
    <location>
        <begin position="1"/>
        <end position="30"/>
    </location>
</feature>
<reference evidence="2 3" key="1">
    <citation type="submission" date="2024-12" db="EMBL/GenBank/DDBJ databases">
        <title>Forecasting of Potato common scab and diversities of Pathogenic streptomyces spp. in china.</title>
        <authorList>
            <person name="Handique U."/>
            <person name="Wu J."/>
        </authorList>
    </citation>
    <scope>NUCLEOTIDE SEQUENCE [LARGE SCALE GENOMIC DNA]</scope>
    <source>
        <strain evidence="2 3">ZRIMU1585</strain>
    </source>
</reference>
<dbReference type="EMBL" id="JBJVNE010000007">
    <property type="protein sequence ID" value="MFM9647817.1"/>
    <property type="molecule type" value="Genomic_DNA"/>
</dbReference>
<name>A0ABW9IIL3_STRGJ</name>
<protein>
    <recommendedName>
        <fullName evidence="4">Calcium-binding protein</fullName>
    </recommendedName>
</protein>